<evidence type="ECO:0000313" key="6">
    <source>
        <dbReference type="RefSeq" id="XP_020102242.1"/>
    </source>
</evidence>
<dbReference type="AlphaFoldDB" id="A0A199W9S2"/>
<dbReference type="RefSeq" id="XP_020102241.1">
    <property type="nucleotide sequence ID" value="XM_020246652.1"/>
</dbReference>
<evidence type="ECO:0000313" key="10">
    <source>
        <dbReference type="RefSeq" id="XP_020102247.1"/>
    </source>
</evidence>
<sequence>MEEELLKLPPTIPEESLAQVLESLWRTRETGLASPDKSRIQSLLNLPTPQHLGPVLACLRSIIRKCVNEKLAGENIQNVLPHDLPAELRNVLVLLLQKYQNQWMAEATKDQPLWQKTRVSDQVKINRLPPFASSTASELSSLLWPREDDATAYPKSSNTASNVVANLPSLSSTPHNQDHGSLDGLTTLPRLKSMTWTMEKRNSAPANRLAIITLKLQDYSKSSSGEIEVKFQLSKDSLEAMLRSMTHLTELLSNSAASPLEPSAKKQKQ</sequence>
<dbReference type="RefSeq" id="XP_020102246.1">
    <property type="nucleotide sequence ID" value="XM_020246657.1"/>
</dbReference>
<accession>A0A199W9S2</accession>
<dbReference type="InterPro" id="IPR037360">
    <property type="entry name" value="COMMD9"/>
</dbReference>
<proteinExistence type="predicted"/>
<evidence type="ECO:0000313" key="2">
    <source>
        <dbReference type="Proteomes" id="UP000092600"/>
    </source>
</evidence>
<evidence type="ECO:0000313" key="12">
    <source>
        <dbReference type="RefSeq" id="XP_020102249.1"/>
    </source>
</evidence>
<gene>
    <name evidence="4 5 6 7 8 9 10 11 12" type="primary">LOC109719831</name>
    <name evidence="1" type="ORF">ACMD2_16794</name>
</gene>
<organism evidence="1 2">
    <name type="scientific">Ananas comosus</name>
    <name type="common">Pineapple</name>
    <name type="synonym">Ananas ananas</name>
    <dbReference type="NCBI Taxonomy" id="4615"/>
    <lineage>
        <taxon>Eukaryota</taxon>
        <taxon>Viridiplantae</taxon>
        <taxon>Streptophyta</taxon>
        <taxon>Embryophyta</taxon>
        <taxon>Tracheophyta</taxon>
        <taxon>Spermatophyta</taxon>
        <taxon>Magnoliopsida</taxon>
        <taxon>Liliopsida</taxon>
        <taxon>Poales</taxon>
        <taxon>Bromeliaceae</taxon>
        <taxon>Bromelioideae</taxon>
        <taxon>Ananas</taxon>
    </lineage>
</organism>
<reference evidence="4 5" key="2">
    <citation type="submission" date="2025-04" db="UniProtKB">
        <authorList>
            <consortium name="RefSeq"/>
        </authorList>
    </citation>
    <scope>IDENTIFICATION</scope>
    <source>
        <tissue evidence="4 5">Leaf</tissue>
    </source>
</reference>
<dbReference type="PANTHER" id="PTHR15663:SF6">
    <property type="entry name" value="COMM DOMAIN-CONTAINING PROTEIN-RELATED"/>
    <property type="match status" value="1"/>
</dbReference>
<evidence type="ECO:0000313" key="8">
    <source>
        <dbReference type="RefSeq" id="XP_020102245.1"/>
    </source>
</evidence>
<dbReference type="OrthoDB" id="1915155at2759"/>
<evidence type="ECO:0000313" key="3">
    <source>
        <dbReference type="Proteomes" id="UP000515123"/>
    </source>
</evidence>
<name>A0A199W9S2_ANACO</name>
<evidence type="ECO:0000313" key="5">
    <source>
        <dbReference type="RefSeq" id="XP_020102241.1"/>
    </source>
</evidence>
<evidence type="ECO:0000313" key="1">
    <source>
        <dbReference type="EMBL" id="OAY85650.1"/>
    </source>
</evidence>
<evidence type="ECO:0000313" key="7">
    <source>
        <dbReference type="RefSeq" id="XP_020102243.1"/>
    </source>
</evidence>
<dbReference type="STRING" id="4615.A0A199W9S2"/>
<protein>
    <submittedName>
        <fullName evidence="1">Protein FAR1-RELATED SEQUENCE 3</fullName>
    </submittedName>
    <submittedName>
        <fullName evidence="4 5">Uncharacterized protein LOC109719831</fullName>
    </submittedName>
</protein>
<dbReference type="PANTHER" id="PTHR15663">
    <property type="entry name" value="COMM DOMAIN-CONTAINING PROTEIN 9"/>
    <property type="match status" value="1"/>
</dbReference>
<dbReference type="RefSeq" id="XP_020102248.1">
    <property type="nucleotide sequence ID" value="XM_020246659.1"/>
</dbReference>
<dbReference type="GeneID" id="109719831"/>
<reference evidence="1 2" key="1">
    <citation type="journal article" date="2016" name="DNA Res.">
        <title>The draft genome of MD-2 pineapple using hybrid error correction of long reads.</title>
        <authorList>
            <person name="Redwan R.M."/>
            <person name="Saidin A."/>
            <person name="Kumar S.V."/>
        </authorList>
    </citation>
    <scope>NUCLEOTIDE SEQUENCE [LARGE SCALE GENOMIC DNA]</scope>
    <source>
        <strain evidence="2">cv. MD2</strain>
        <tissue evidence="1">Leaf</tissue>
    </source>
</reference>
<dbReference type="RefSeq" id="XP_020102243.1">
    <property type="nucleotide sequence ID" value="XM_020246654.1"/>
</dbReference>
<evidence type="ECO:0000313" key="4">
    <source>
        <dbReference type="RefSeq" id="XP_020102240.1"/>
    </source>
</evidence>
<dbReference type="Proteomes" id="UP000092600">
    <property type="component" value="Unassembled WGS sequence"/>
</dbReference>
<keyword evidence="3" id="KW-1185">Reference proteome</keyword>
<dbReference type="EMBL" id="LSRQ01000068">
    <property type="protein sequence ID" value="OAY85650.1"/>
    <property type="molecule type" value="Genomic_DNA"/>
</dbReference>
<evidence type="ECO:0000313" key="11">
    <source>
        <dbReference type="RefSeq" id="XP_020102248.1"/>
    </source>
</evidence>
<evidence type="ECO:0000313" key="9">
    <source>
        <dbReference type="RefSeq" id="XP_020102246.1"/>
    </source>
</evidence>
<dbReference type="RefSeq" id="XP_020102242.1">
    <property type="nucleotide sequence ID" value="XM_020246653.1"/>
</dbReference>
<dbReference type="Proteomes" id="UP000515123">
    <property type="component" value="Linkage group 13"/>
</dbReference>
<dbReference type="RefSeq" id="XP_020102249.1">
    <property type="nucleotide sequence ID" value="XM_020246660.1"/>
</dbReference>
<dbReference type="RefSeq" id="XP_020102240.1">
    <property type="nucleotide sequence ID" value="XM_020246651.1"/>
</dbReference>
<dbReference type="RefSeq" id="XP_020102245.1">
    <property type="nucleotide sequence ID" value="XM_020246656.1"/>
</dbReference>
<dbReference type="RefSeq" id="XP_020102247.1">
    <property type="nucleotide sequence ID" value="XM_020246658.1"/>
</dbReference>